<dbReference type="GO" id="GO:0003729">
    <property type="term" value="F:mRNA binding"/>
    <property type="evidence" value="ECO:0007669"/>
    <property type="project" value="TreeGrafter"/>
</dbReference>
<proteinExistence type="predicted"/>
<dbReference type="GO" id="GO:0031124">
    <property type="term" value="P:mRNA 3'-end processing"/>
    <property type="evidence" value="ECO:0007669"/>
    <property type="project" value="InterPro"/>
</dbReference>
<dbReference type="PANTHER" id="PTHR45735:SF2">
    <property type="entry name" value="CLEAVAGE STIMULATION FACTOR SUBUNIT 2"/>
    <property type="match status" value="1"/>
</dbReference>
<dbReference type="Gene3D" id="1.25.40.630">
    <property type="match status" value="1"/>
</dbReference>
<dbReference type="EMBL" id="MLYV02000879">
    <property type="protein sequence ID" value="PSR75795.1"/>
    <property type="molecule type" value="Genomic_DNA"/>
</dbReference>
<dbReference type="Pfam" id="PF14304">
    <property type="entry name" value="CSTF_C"/>
    <property type="match status" value="1"/>
</dbReference>
<dbReference type="Pfam" id="PF14327">
    <property type="entry name" value="CSTF2_hinge"/>
    <property type="match status" value="1"/>
</dbReference>
<gene>
    <name evidence="6" type="ORF">PHLCEN_2v8912</name>
</gene>
<protein>
    <recommendedName>
        <fullName evidence="8">Cleavage stimulation factor subunit 2</fullName>
    </recommendedName>
</protein>
<dbReference type="InterPro" id="IPR025742">
    <property type="entry name" value="CSTF2_hinge"/>
</dbReference>
<feature type="region of interest" description="Disordered" evidence="3">
    <location>
        <begin position="177"/>
        <end position="262"/>
    </location>
</feature>
<feature type="region of interest" description="Disordered" evidence="3">
    <location>
        <begin position="43"/>
        <end position="71"/>
    </location>
</feature>
<dbReference type="AlphaFoldDB" id="A0A2R6NSD5"/>
<evidence type="ECO:0000259" key="4">
    <source>
        <dbReference type="Pfam" id="PF14304"/>
    </source>
</evidence>
<feature type="compositionally biased region" description="Pro residues" evidence="3">
    <location>
        <begin position="220"/>
        <end position="258"/>
    </location>
</feature>
<dbReference type="PRINTS" id="PR01217">
    <property type="entry name" value="PRICHEXTENSN"/>
</dbReference>
<keyword evidence="2" id="KW-0539">Nucleus</keyword>
<evidence type="ECO:0000259" key="5">
    <source>
        <dbReference type="Pfam" id="PF14327"/>
    </source>
</evidence>
<evidence type="ECO:0008006" key="8">
    <source>
        <dbReference type="Google" id="ProtNLM"/>
    </source>
</evidence>
<dbReference type="Proteomes" id="UP000186601">
    <property type="component" value="Unassembled WGS sequence"/>
</dbReference>
<feature type="compositionally biased region" description="Basic and acidic residues" evidence="3">
    <location>
        <begin position="43"/>
        <end position="60"/>
    </location>
</feature>
<sequence length="306" mass="33800">MSAVRNLNGQEIGGRPLRIDIADSDPFLEGKTTIRGELVDAHETRAQWRERERERDDHRGGSSQGDPNAFLNNLPMGTPIPPGLNAMDAITQMLAAINPTQILEVLAQMKAFVITHPDQARALLVAHPQLGYALFQALLLNKIVDTAILEVREKRFIPLLVLFTFVLVQRMLQATTGSAPPSQVQPPPVRPPTYQQPPIPPPNFNMPPPPVAGPNSMYPPHMPQPAPHIPPSQTPYYRPPPPMPPQTPATAPPAPAPGFDPASRDMLMQVLRLTPEQINSLPPAERDQIHQLVSFRHTLNTRIFAH</sequence>
<organism evidence="6 7">
    <name type="scientific">Hermanssonia centrifuga</name>
    <dbReference type="NCBI Taxonomy" id="98765"/>
    <lineage>
        <taxon>Eukaryota</taxon>
        <taxon>Fungi</taxon>
        <taxon>Dikarya</taxon>
        <taxon>Basidiomycota</taxon>
        <taxon>Agaricomycotina</taxon>
        <taxon>Agaricomycetes</taxon>
        <taxon>Polyporales</taxon>
        <taxon>Meruliaceae</taxon>
        <taxon>Hermanssonia</taxon>
    </lineage>
</organism>
<dbReference type="OrthoDB" id="272703at2759"/>
<accession>A0A2R6NSD5</accession>
<dbReference type="PANTHER" id="PTHR45735">
    <property type="entry name" value="CLEAVAGE STIMULATION FACTOR SUBUNIT 2"/>
    <property type="match status" value="1"/>
</dbReference>
<evidence type="ECO:0000256" key="2">
    <source>
        <dbReference type="ARBA" id="ARBA00023242"/>
    </source>
</evidence>
<keyword evidence="7" id="KW-1185">Reference proteome</keyword>
<comment type="subcellular location">
    <subcellularLocation>
        <location evidence="1">Nucleus</location>
    </subcellularLocation>
</comment>
<comment type="caution">
    <text evidence="6">The sequence shown here is derived from an EMBL/GenBank/DDBJ whole genome shotgun (WGS) entry which is preliminary data.</text>
</comment>
<feature type="domain" description="Transcription termination and cleavage factor C-terminal" evidence="4">
    <location>
        <begin position="260"/>
        <end position="292"/>
    </location>
</feature>
<evidence type="ECO:0000313" key="7">
    <source>
        <dbReference type="Proteomes" id="UP000186601"/>
    </source>
</evidence>
<dbReference type="Gene3D" id="1.10.20.70">
    <property type="entry name" value="Transcription termination and cleavage factor, C-terminal domain"/>
    <property type="match status" value="1"/>
</dbReference>
<reference evidence="6 7" key="1">
    <citation type="submission" date="2018-02" db="EMBL/GenBank/DDBJ databases">
        <title>Genome sequence of the basidiomycete white-rot fungus Phlebia centrifuga.</title>
        <authorList>
            <person name="Granchi Z."/>
            <person name="Peng M."/>
            <person name="de Vries R.P."/>
            <person name="Hilden K."/>
            <person name="Makela M.R."/>
            <person name="Grigoriev I."/>
            <person name="Riley R."/>
        </authorList>
    </citation>
    <scope>NUCLEOTIDE SEQUENCE [LARGE SCALE GENOMIC DNA]</scope>
    <source>
        <strain evidence="6 7">FBCC195</strain>
    </source>
</reference>
<evidence type="ECO:0000256" key="1">
    <source>
        <dbReference type="ARBA" id="ARBA00004123"/>
    </source>
</evidence>
<dbReference type="InterPro" id="IPR026896">
    <property type="entry name" value="CSTF_C"/>
</dbReference>
<dbReference type="STRING" id="98765.A0A2R6NSD5"/>
<dbReference type="GO" id="GO:0005847">
    <property type="term" value="C:mRNA cleavage and polyadenylation specificity factor complex"/>
    <property type="evidence" value="ECO:0007669"/>
    <property type="project" value="TreeGrafter"/>
</dbReference>
<evidence type="ECO:0000313" key="6">
    <source>
        <dbReference type="EMBL" id="PSR75795.1"/>
    </source>
</evidence>
<name>A0A2R6NSD5_9APHY</name>
<feature type="domain" description="Cleavage stimulation factor subunit 2 hinge" evidence="5">
    <location>
        <begin position="73"/>
        <end position="149"/>
    </location>
</feature>
<feature type="compositionally biased region" description="Pro residues" evidence="3">
    <location>
        <begin position="183"/>
        <end position="212"/>
    </location>
</feature>
<dbReference type="InterPro" id="IPR038192">
    <property type="entry name" value="CSTF_C_sf"/>
</dbReference>
<evidence type="ECO:0000256" key="3">
    <source>
        <dbReference type="SAM" id="MobiDB-lite"/>
    </source>
</evidence>